<protein>
    <submittedName>
        <fullName evidence="1">Uncharacterized protein</fullName>
    </submittedName>
</protein>
<dbReference type="EMBL" id="UINC01118986">
    <property type="protein sequence ID" value="SVC92487.1"/>
    <property type="molecule type" value="Genomic_DNA"/>
</dbReference>
<dbReference type="AlphaFoldDB" id="A0A382R5N0"/>
<dbReference type="Gene3D" id="2.40.160.20">
    <property type="match status" value="1"/>
</dbReference>
<gene>
    <name evidence="1" type="ORF">METZ01_LOCUS345341</name>
</gene>
<accession>A0A382R5N0</accession>
<dbReference type="InterPro" id="IPR011250">
    <property type="entry name" value="OMP/PagP_B-barrel"/>
</dbReference>
<dbReference type="SUPFAM" id="SSF56925">
    <property type="entry name" value="OMPA-like"/>
    <property type="match status" value="1"/>
</dbReference>
<name>A0A382R5N0_9ZZZZ</name>
<proteinExistence type="predicted"/>
<reference evidence="1" key="1">
    <citation type="submission" date="2018-05" db="EMBL/GenBank/DDBJ databases">
        <authorList>
            <person name="Lanie J.A."/>
            <person name="Ng W.-L."/>
            <person name="Kazmierczak K.M."/>
            <person name="Andrzejewski T.M."/>
            <person name="Davidsen T.M."/>
            <person name="Wayne K.J."/>
            <person name="Tettelin H."/>
            <person name="Glass J.I."/>
            <person name="Rusch D."/>
            <person name="Podicherti R."/>
            <person name="Tsui H.-C.T."/>
            <person name="Winkler M.E."/>
        </authorList>
    </citation>
    <scope>NUCLEOTIDE SEQUENCE</scope>
</reference>
<evidence type="ECO:0000313" key="1">
    <source>
        <dbReference type="EMBL" id="SVC92487.1"/>
    </source>
</evidence>
<organism evidence="1">
    <name type="scientific">marine metagenome</name>
    <dbReference type="NCBI Taxonomy" id="408172"/>
    <lineage>
        <taxon>unclassified sequences</taxon>
        <taxon>metagenomes</taxon>
        <taxon>ecological metagenomes</taxon>
    </lineage>
</organism>
<sequence>MKHIIFLISTLCTLLNAQIFDRGPTIQHKISLGLYSPQEIESGINIGYGYYRYIDEMVSAGVDLDAFWTNYKKVSSVGIADTTGLGQTITTQQVEVDMTSYLLPLMGTVRVTLPMELGAFSPYTNVSLGWNILFNNETNYVTGEQTFRFFNGFGWRLGVGASLGLGEKSSLGIETYYRSAKMKANVDETELGLPIYDELDMTGFGFQIGLFMNI</sequence>